<keyword evidence="1" id="KW-0805">Transcription regulation</keyword>
<dbReference type="InterPro" id="IPR036390">
    <property type="entry name" value="WH_DNA-bd_sf"/>
</dbReference>
<dbReference type="PANTHER" id="PTHR34580:SF1">
    <property type="entry name" value="PROTEIN PAFC"/>
    <property type="match status" value="1"/>
</dbReference>
<evidence type="ECO:0000256" key="1">
    <source>
        <dbReference type="ARBA" id="ARBA00023015"/>
    </source>
</evidence>
<evidence type="ECO:0000259" key="3">
    <source>
        <dbReference type="PROSITE" id="PS51000"/>
    </source>
</evidence>
<dbReference type="InterPro" id="IPR026881">
    <property type="entry name" value="WYL_dom"/>
</dbReference>
<proteinExistence type="predicted"/>
<dbReference type="PROSITE" id="PS52050">
    <property type="entry name" value="WYL"/>
    <property type="match status" value="1"/>
</dbReference>
<protein>
    <submittedName>
        <fullName evidence="4">Transcriptional regulator</fullName>
    </submittedName>
</protein>
<accession>A0A061SUQ1</accession>
<dbReference type="eggNOG" id="COG2378">
    <property type="taxonomic scope" value="Bacteria"/>
</dbReference>
<keyword evidence="2" id="KW-0804">Transcription</keyword>
<dbReference type="RefSeq" id="WP_037907859.1">
    <property type="nucleotide sequence ID" value="NZ_JEMU01000007.1"/>
</dbReference>
<dbReference type="PROSITE" id="PS51000">
    <property type="entry name" value="HTH_DEOR_2"/>
    <property type="match status" value="1"/>
</dbReference>
<dbReference type="Pfam" id="PF08279">
    <property type="entry name" value="HTH_11"/>
    <property type="match status" value="1"/>
</dbReference>
<dbReference type="InterPro" id="IPR036388">
    <property type="entry name" value="WH-like_DNA-bd_sf"/>
</dbReference>
<feature type="domain" description="HTH deoR-type" evidence="3">
    <location>
        <begin position="9"/>
        <end position="87"/>
    </location>
</feature>
<gene>
    <name evidence="4" type="ORF">PM02_10015</name>
</gene>
<dbReference type="SUPFAM" id="SSF46785">
    <property type="entry name" value="Winged helix' DNA-binding domain"/>
    <property type="match status" value="1"/>
</dbReference>
<reference evidence="4 5" key="1">
    <citation type="journal article" date="2014" name="Genome Announc.">
        <title>Draft Genome Sequences of Two Isolates of the Roseobacter Group, Sulfitobacter sp. Strains 3SOLIMAR09 and 1FIGIMAR09, from Harbors of Mallorca Island (Mediterranean Sea).</title>
        <authorList>
            <person name="Mas-Llado M."/>
            <person name="Pina-Villalonga J.M."/>
            <person name="Brunet-Galmes I."/>
            <person name="Nogales B."/>
            <person name="Bosch R."/>
        </authorList>
    </citation>
    <scope>NUCLEOTIDE SEQUENCE [LARGE SCALE GENOMIC DNA]</scope>
    <source>
        <strain evidence="4 5">1FIGIMAR09</strain>
    </source>
</reference>
<sequence>MARADTPSRLRRLELLAVQLKQDGHCTVKDLAQQHGVSPRTIARDLALMRDHQGMQIDADRGRGGGLRLDRNWGVGRLNLTYGDAVDLLISIAVAQQMNSPMFLANLDSVRRQLVASFSAEKRKKVDQLKSRILVGMTASTYVQASAHAPPKRVVQALHQAFIGQELLEIAYQREDGETSKRRIEPHYLLLKYPVWYVVAVDHLRGVPRTFRCDRIMSATRTDQSFRLQKPEAFGPDLAKGELSV</sequence>
<dbReference type="AlphaFoldDB" id="A0A061SUQ1"/>
<dbReference type="PANTHER" id="PTHR34580">
    <property type="match status" value="1"/>
</dbReference>
<dbReference type="InterPro" id="IPR051534">
    <property type="entry name" value="CBASS_pafABC_assoc_protein"/>
</dbReference>
<dbReference type="EMBL" id="JEMU01000007">
    <property type="protein sequence ID" value="KAJ03219.1"/>
    <property type="molecule type" value="Genomic_DNA"/>
</dbReference>
<evidence type="ECO:0000313" key="5">
    <source>
        <dbReference type="Proteomes" id="UP000027337"/>
    </source>
</evidence>
<keyword evidence="5" id="KW-1185">Reference proteome</keyword>
<dbReference type="Gene3D" id="1.10.10.10">
    <property type="entry name" value="Winged helix-like DNA-binding domain superfamily/Winged helix DNA-binding domain"/>
    <property type="match status" value="1"/>
</dbReference>
<evidence type="ECO:0000256" key="2">
    <source>
        <dbReference type="ARBA" id="ARBA00023163"/>
    </source>
</evidence>
<dbReference type="InterPro" id="IPR013196">
    <property type="entry name" value="HTH_11"/>
</dbReference>
<dbReference type="Proteomes" id="UP000027337">
    <property type="component" value="Unassembled WGS sequence"/>
</dbReference>
<dbReference type="GO" id="GO:0003700">
    <property type="term" value="F:DNA-binding transcription factor activity"/>
    <property type="evidence" value="ECO:0007669"/>
    <property type="project" value="InterPro"/>
</dbReference>
<dbReference type="SMART" id="SM00420">
    <property type="entry name" value="HTH_DEOR"/>
    <property type="match status" value="1"/>
</dbReference>
<dbReference type="STRING" id="83219.PM02_10015"/>
<name>A0A061SUQ1_9RHOB</name>
<comment type="caution">
    <text evidence="4">The sequence shown here is derived from an EMBL/GenBank/DDBJ whole genome shotgun (WGS) entry which is preliminary data.</text>
</comment>
<evidence type="ECO:0000313" key="4">
    <source>
        <dbReference type="EMBL" id="KAJ03219.1"/>
    </source>
</evidence>
<dbReference type="Pfam" id="PF13280">
    <property type="entry name" value="WYL"/>
    <property type="match status" value="1"/>
</dbReference>
<dbReference type="InterPro" id="IPR001034">
    <property type="entry name" value="DeoR_HTH"/>
</dbReference>
<organism evidence="4 5">
    <name type="scientific">Sulfitobacter mediterraneus</name>
    <dbReference type="NCBI Taxonomy" id="83219"/>
    <lineage>
        <taxon>Bacteria</taxon>
        <taxon>Pseudomonadati</taxon>
        <taxon>Pseudomonadota</taxon>
        <taxon>Alphaproteobacteria</taxon>
        <taxon>Rhodobacterales</taxon>
        <taxon>Roseobacteraceae</taxon>
        <taxon>Sulfitobacter</taxon>
    </lineage>
</organism>